<dbReference type="PANTHER" id="PTHR23119:SF33">
    <property type="entry name" value="DISKS LARGE HOMOLOG 4"/>
    <property type="match status" value="1"/>
</dbReference>
<keyword evidence="3" id="KW-0677">Repeat</keyword>
<feature type="domain" description="Guanylate kinase-like" evidence="5">
    <location>
        <begin position="442"/>
        <end position="617"/>
    </location>
</feature>
<dbReference type="AlphaFoldDB" id="A0A8C2D0Y0"/>
<dbReference type="GO" id="GO:0016323">
    <property type="term" value="C:basolateral plasma membrane"/>
    <property type="evidence" value="ECO:0007669"/>
    <property type="project" value="TreeGrafter"/>
</dbReference>
<evidence type="ECO:0000313" key="7">
    <source>
        <dbReference type="Ensembl" id="ENSCCRP00020019829.1"/>
    </source>
</evidence>
<dbReference type="Gene3D" id="3.40.50.300">
    <property type="entry name" value="P-loop containing nucleotide triphosphate hydrolases"/>
    <property type="match status" value="1"/>
</dbReference>
<dbReference type="Gene3D" id="3.30.63.10">
    <property type="entry name" value="Guanylate Kinase phosphate binding domain"/>
    <property type="match status" value="1"/>
</dbReference>
<dbReference type="SMART" id="SM00228">
    <property type="entry name" value="PDZ"/>
    <property type="match status" value="3"/>
</dbReference>
<evidence type="ECO:0000259" key="6">
    <source>
        <dbReference type="PROSITE" id="PS50106"/>
    </source>
</evidence>
<dbReference type="PROSITE" id="PS50106">
    <property type="entry name" value="PDZ"/>
    <property type="match status" value="3"/>
</dbReference>
<dbReference type="InterPro" id="IPR008144">
    <property type="entry name" value="Guanylate_kin-like_dom"/>
</dbReference>
<evidence type="ECO:0000256" key="1">
    <source>
        <dbReference type="ARBA" id="ARBA00004370"/>
    </source>
</evidence>
<comment type="subcellular location">
    <subcellularLocation>
        <location evidence="1">Membrane</location>
    </subcellularLocation>
</comment>
<dbReference type="PROSITE" id="PS00856">
    <property type="entry name" value="GUANYLATE_KINASE_1"/>
    <property type="match status" value="1"/>
</dbReference>
<dbReference type="PANTHER" id="PTHR23119">
    <property type="entry name" value="DISCS LARGE"/>
    <property type="match status" value="1"/>
</dbReference>
<reference evidence="7" key="1">
    <citation type="submission" date="2025-08" db="UniProtKB">
        <authorList>
            <consortium name="Ensembl"/>
        </authorList>
    </citation>
    <scope>IDENTIFICATION</scope>
</reference>
<protein>
    <submittedName>
        <fullName evidence="7">Discs large MAGUK scaffold protein 4</fullName>
    </submittedName>
</protein>
<dbReference type="FunFam" id="3.40.50.300:FF:001402">
    <property type="entry name" value="Discs, large homolog 3 (Drosophila)"/>
    <property type="match status" value="1"/>
</dbReference>
<proteinExistence type="inferred from homology"/>
<evidence type="ECO:0000259" key="5">
    <source>
        <dbReference type="PROSITE" id="PS50052"/>
    </source>
</evidence>
<evidence type="ECO:0000313" key="8">
    <source>
        <dbReference type="Proteomes" id="UP000694701"/>
    </source>
</evidence>
<comment type="similarity">
    <text evidence="2">Belongs to the MAGUK family.</text>
</comment>
<dbReference type="GO" id="GO:0098609">
    <property type="term" value="P:cell-cell adhesion"/>
    <property type="evidence" value="ECO:0007669"/>
    <property type="project" value="TreeGrafter"/>
</dbReference>
<dbReference type="InterPro" id="IPR019583">
    <property type="entry name" value="DLG1-4_PDZ_assoc"/>
</dbReference>
<dbReference type="GO" id="GO:0097113">
    <property type="term" value="P:AMPA glutamate receptor clustering"/>
    <property type="evidence" value="ECO:0007669"/>
    <property type="project" value="TreeGrafter"/>
</dbReference>
<dbReference type="Pfam" id="PF10600">
    <property type="entry name" value="PDZ_assoc"/>
    <property type="match status" value="1"/>
</dbReference>
<dbReference type="Gene3D" id="2.30.30.40">
    <property type="entry name" value="SH3 Domains"/>
    <property type="match status" value="1"/>
</dbReference>
<dbReference type="Pfam" id="PF00625">
    <property type="entry name" value="Guanylate_kin"/>
    <property type="match status" value="1"/>
</dbReference>
<dbReference type="Ensembl" id="ENSCCRT00020021789.1">
    <property type="protein sequence ID" value="ENSCCRP00020019829.1"/>
    <property type="gene ID" value="ENSCCRG00020006162.1"/>
</dbReference>
<keyword evidence="4" id="KW-0472">Membrane</keyword>
<dbReference type="Proteomes" id="UP000694701">
    <property type="component" value="Unplaced"/>
</dbReference>
<dbReference type="FunFam" id="2.30.42.10:FF:000002">
    <property type="entry name" value="Disks large homolog 4 isoform 2"/>
    <property type="match status" value="1"/>
</dbReference>
<dbReference type="InterPro" id="IPR036034">
    <property type="entry name" value="PDZ_sf"/>
</dbReference>
<dbReference type="CDD" id="cd00071">
    <property type="entry name" value="GMPK"/>
    <property type="match status" value="1"/>
</dbReference>
<name>A0A8C2D0Y0_CYPCA</name>
<dbReference type="GO" id="GO:0098970">
    <property type="term" value="P:postsynaptic neurotransmitter receptor diffusion trapping"/>
    <property type="evidence" value="ECO:0007669"/>
    <property type="project" value="TreeGrafter"/>
</dbReference>
<dbReference type="GO" id="GO:0035255">
    <property type="term" value="F:ionotropic glutamate receptor binding"/>
    <property type="evidence" value="ECO:0007669"/>
    <property type="project" value="TreeGrafter"/>
</dbReference>
<evidence type="ECO:0000256" key="2">
    <source>
        <dbReference type="ARBA" id="ARBA00007014"/>
    </source>
</evidence>
<feature type="domain" description="PDZ" evidence="6">
    <location>
        <begin position="314"/>
        <end position="363"/>
    </location>
</feature>
<feature type="domain" description="PDZ" evidence="6">
    <location>
        <begin position="75"/>
        <end position="162"/>
    </location>
</feature>
<dbReference type="InterPro" id="IPR008145">
    <property type="entry name" value="GK/Ca_channel_bsu"/>
</dbReference>
<dbReference type="PROSITE" id="PS50052">
    <property type="entry name" value="GUANYLATE_KINASE_2"/>
    <property type="match status" value="1"/>
</dbReference>
<evidence type="ECO:0000256" key="4">
    <source>
        <dbReference type="ARBA" id="ARBA00023136"/>
    </source>
</evidence>
<dbReference type="InterPro" id="IPR027417">
    <property type="entry name" value="P-loop_NTPase"/>
</dbReference>
<dbReference type="FunFam" id="2.30.42.10:FF:000049">
    <property type="entry name" value="disks large homolog 1 isoform X1"/>
    <property type="match status" value="1"/>
</dbReference>
<dbReference type="GO" id="GO:0045197">
    <property type="term" value="P:establishment or maintenance of epithelial cell apical/basal polarity"/>
    <property type="evidence" value="ECO:0007669"/>
    <property type="project" value="TreeGrafter"/>
</dbReference>
<dbReference type="CDD" id="cd06724">
    <property type="entry name" value="PDZ2_Dlg1-2-4-like"/>
    <property type="match status" value="1"/>
</dbReference>
<dbReference type="GO" id="GO:0019901">
    <property type="term" value="F:protein kinase binding"/>
    <property type="evidence" value="ECO:0007669"/>
    <property type="project" value="TreeGrafter"/>
</dbReference>
<dbReference type="GO" id="GO:0031594">
    <property type="term" value="C:neuromuscular junction"/>
    <property type="evidence" value="ECO:0007669"/>
    <property type="project" value="TreeGrafter"/>
</dbReference>
<dbReference type="InterPro" id="IPR020590">
    <property type="entry name" value="Guanylate_kinase_CS"/>
</dbReference>
<dbReference type="FunFam" id="3.30.63.10:FF:000001">
    <property type="entry name" value="Disks large homolog 1 isoform 2"/>
    <property type="match status" value="1"/>
</dbReference>
<organism evidence="7 8">
    <name type="scientific">Cyprinus carpio</name>
    <name type="common">Common carp</name>
    <dbReference type="NCBI Taxonomy" id="7962"/>
    <lineage>
        <taxon>Eukaryota</taxon>
        <taxon>Metazoa</taxon>
        <taxon>Chordata</taxon>
        <taxon>Craniata</taxon>
        <taxon>Vertebrata</taxon>
        <taxon>Euteleostomi</taxon>
        <taxon>Actinopterygii</taxon>
        <taxon>Neopterygii</taxon>
        <taxon>Teleostei</taxon>
        <taxon>Ostariophysi</taxon>
        <taxon>Cypriniformes</taxon>
        <taxon>Cyprinidae</taxon>
        <taxon>Cyprininae</taxon>
        <taxon>Cyprinus</taxon>
    </lineage>
</organism>
<dbReference type="GO" id="GO:0098839">
    <property type="term" value="C:postsynaptic density membrane"/>
    <property type="evidence" value="ECO:0007669"/>
    <property type="project" value="TreeGrafter"/>
</dbReference>
<dbReference type="InterPro" id="IPR001478">
    <property type="entry name" value="PDZ"/>
</dbReference>
<feature type="domain" description="PDZ" evidence="6">
    <location>
        <begin position="170"/>
        <end position="257"/>
    </location>
</feature>
<dbReference type="CDD" id="cd06723">
    <property type="entry name" value="PDZ1_Dlg1-2-4-like"/>
    <property type="match status" value="1"/>
</dbReference>
<dbReference type="InterPro" id="IPR050614">
    <property type="entry name" value="Synaptic_Scaffolding_LAP-MAGUK"/>
</dbReference>
<dbReference type="GO" id="GO:0043005">
    <property type="term" value="C:neuron projection"/>
    <property type="evidence" value="ECO:0007669"/>
    <property type="project" value="TreeGrafter"/>
</dbReference>
<dbReference type="SMART" id="SM00072">
    <property type="entry name" value="GuKc"/>
    <property type="match status" value="1"/>
</dbReference>
<dbReference type="GO" id="GO:0007268">
    <property type="term" value="P:chemical synaptic transmission"/>
    <property type="evidence" value="ECO:0007669"/>
    <property type="project" value="TreeGrafter"/>
</dbReference>
<evidence type="ECO:0000256" key="3">
    <source>
        <dbReference type="ARBA" id="ARBA00022737"/>
    </source>
</evidence>
<dbReference type="SUPFAM" id="SSF50156">
    <property type="entry name" value="PDZ domain-like"/>
    <property type="match status" value="3"/>
</dbReference>
<dbReference type="Pfam" id="PF00595">
    <property type="entry name" value="PDZ"/>
    <property type="match status" value="3"/>
</dbReference>
<dbReference type="SUPFAM" id="SSF52540">
    <property type="entry name" value="P-loop containing nucleoside triphosphate hydrolases"/>
    <property type="match status" value="1"/>
</dbReference>
<sequence length="632" mass="70113">MMKTDTDEGCFSVSQMNGMDGDVEYEEITLERVRDVSSFSSSQIHHMRELCMNISVCVCVCVCMNGMDGDVEYEEITLERGNSGLGFSIAGGTDNPHIGDDPSIFITKIIAGGAAAQDGRLRVNDSILFVNDVDVREVTHSLAVEALKEAGPIVRLYVLRHKPPAEKITELKLIKGPKGLGFSIAGGVGNQHVPGDNSIYVTKIIEGGAAHKDGRMQIGDKILAVNNMYLEDVMHEDAVAALKNTGDVVYLRVAKTLHHHQDAYNPPDITSSYSPHMDMSDYPQALSPASPRRYSPIPKGLLLGDEDIPREPRRVVILRGSTGLGFNIVGGEDGEGIFISFILTGGAADLSGELRKGDQILSVQRAHHVCVCVCAEYSRFEAKIHDLREQLMNSSLVSAAASLHSGKRSFFIRFSRRCRTLMSECVLLTDCDVTSCPAVHYARPVIILGPSKDRVNDDLLSEFPDKFGSCVPHTTRPKREYEVDGRDYHFVSSREQMEKDIQSHRFIEAGQYNNHLYGTSVQSVRQVAEQGKHCILDVSANAVRRLQAAQLHPIAIFIRPSSLQNILDINKRLTEEQTRRALDRAVKLEQDFIECFSAIVEGDSFEEIYHRVKSVIEEQSGPYIWIPARERL</sequence>
<dbReference type="Gene3D" id="2.30.42.10">
    <property type="match status" value="3"/>
</dbReference>
<accession>A0A8C2D0Y0</accession>